<organism evidence="3">
    <name type="scientific">Entomoneis paludosa</name>
    <dbReference type="NCBI Taxonomy" id="265537"/>
    <lineage>
        <taxon>Eukaryota</taxon>
        <taxon>Sar</taxon>
        <taxon>Stramenopiles</taxon>
        <taxon>Ochrophyta</taxon>
        <taxon>Bacillariophyta</taxon>
        <taxon>Bacillariophyceae</taxon>
        <taxon>Bacillariophycidae</taxon>
        <taxon>Entomoneidaceae</taxon>
        <taxon>Entomoneis</taxon>
    </lineage>
</organism>
<dbReference type="EMBL" id="HBHT01021573">
    <property type="protein sequence ID" value="CAD9971236.1"/>
    <property type="molecule type" value="Transcribed_RNA"/>
</dbReference>
<accession>A0A7S2YEE7</accession>
<feature type="region of interest" description="Disordered" evidence="1">
    <location>
        <begin position="1"/>
        <end position="23"/>
    </location>
</feature>
<dbReference type="AlphaFoldDB" id="A0A7S2YEE7"/>
<keyword evidence="2" id="KW-0812">Transmembrane</keyword>
<evidence type="ECO:0000256" key="2">
    <source>
        <dbReference type="SAM" id="Phobius"/>
    </source>
</evidence>
<feature type="transmembrane region" description="Helical" evidence="2">
    <location>
        <begin position="169"/>
        <end position="190"/>
    </location>
</feature>
<protein>
    <submittedName>
        <fullName evidence="3">Uncharacterized protein</fullName>
    </submittedName>
</protein>
<feature type="transmembrane region" description="Helical" evidence="2">
    <location>
        <begin position="239"/>
        <end position="263"/>
    </location>
</feature>
<feature type="transmembrane region" description="Helical" evidence="2">
    <location>
        <begin position="127"/>
        <end position="148"/>
    </location>
</feature>
<reference evidence="3" key="1">
    <citation type="submission" date="2021-01" db="EMBL/GenBank/DDBJ databases">
        <authorList>
            <person name="Corre E."/>
            <person name="Pelletier E."/>
            <person name="Niang G."/>
            <person name="Scheremetjew M."/>
            <person name="Finn R."/>
            <person name="Kale V."/>
            <person name="Holt S."/>
            <person name="Cochrane G."/>
            <person name="Meng A."/>
            <person name="Brown T."/>
            <person name="Cohen L."/>
        </authorList>
    </citation>
    <scope>NUCLEOTIDE SEQUENCE</scope>
    <source>
        <strain evidence="3">CCMP125</strain>
    </source>
</reference>
<evidence type="ECO:0000256" key="1">
    <source>
        <dbReference type="SAM" id="MobiDB-lite"/>
    </source>
</evidence>
<feature type="transmembrane region" description="Helical" evidence="2">
    <location>
        <begin position="196"/>
        <end position="218"/>
    </location>
</feature>
<evidence type="ECO:0000313" key="3">
    <source>
        <dbReference type="EMBL" id="CAD9971236.1"/>
    </source>
</evidence>
<keyword evidence="2" id="KW-0472">Membrane</keyword>
<name>A0A7S2YEE7_9STRA</name>
<feature type="transmembrane region" description="Helical" evidence="2">
    <location>
        <begin position="283"/>
        <end position="300"/>
    </location>
</feature>
<feature type="transmembrane region" description="Helical" evidence="2">
    <location>
        <begin position="52"/>
        <end position="73"/>
    </location>
</feature>
<proteinExistence type="predicted"/>
<gene>
    <name evidence="3" type="ORF">APAL1065_LOCUS14459</name>
</gene>
<keyword evidence="2" id="KW-1133">Transmembrane helix</keyword>
<sequence>MPKREDDPLLPNEKAGSRSNHHPQVKDLFSMHSQGNMDSTLNWPVQPETLRFYAYVFFWIMGFLAMALTELVVKDRLAAGPPPGDPSCPPFEMGQGGFDLHTHSHLIRVYGFNNICSNWDYSPAREIVAMVYPLFEYTLILYLVADFINVAISYQKGWVSPRYYRVARTLFPIMLILCSWFRMIFVILVYEDARGHTAGFLGLQLTLMMVACLNVWYISETKLEYDILGGRRGTQIASLIYLVCDLAVSATKFWLDVHVVLGYDYPSWGMKPVGSLVVGECVDHVWMLFNAILPLIISYVRSQKEQPLEITIDLQAPKYILQRIREQEKEANEPPVP</sequence>